<reference evidence="1 2" key="1">
    <citation type="submission" date="2020-06" db="EMBL/GenBank/DDBJ databases">
        <title>Actinomadura xiongansis sp. nov., isolated from soil of Baiyangdian.</title>
        <authorList>
            <person name="Zhang X."/>
        </authorList>
    </citation>
    <scope>NUCLEOTIDE SEQUENCE [LARGE SCALE GENOMIC DNA]</scope>
    <source>
        <strain evidence="1 2">HBUM206468</strain>
    </source>
</reference>
<evidence type="ECO:0000313" key="2">
    <source>
        <dbReference type="Proteomes" id="UP000805614"/>
    </source>
</evidence>
<dbReference type="RefSeq" id="WP_187244376.1">
    <property type="nucleotide sequence ID" value="NZ_BAAAOK010000005.1"/>
</dbReference>
<sequence length="263" mass="28655">MADPVDFEWLEGSVLRPSRITAGSAALPTDPRRGFRATVLTPCPRCRGSGTVGTYTGSPDEWEEGWTCGDCGTLGVLAADTPIVDQPPGPEAAAALTRDPDGLLRAERLARTCVRHLALWDVPASDRIIWRVGGPLTEPMRATLPHPRTEIIRRLFFGHWNLKHGTHAGAFTDPGYRQTFINRAMWHAKLDHCWRLAAERSLIVPGSFNNVGIVDLSDRPGVIGHSMADLPNPFGPLVELWATGYAFADVTSDGIHLIAPEPT</sequence>
<keyword evidence="2" id="KW-1185">Reference proteome</keyword>
<protein>
    <submittedName>
        <fullName evidence="1">Uncharacterized protein</fullName>
    </submittedName>
</protein>
<dbReference type="Proteomes" id="UP000805614">
    <property type="component" value="Unassembled WGS sequence"/>
</dbReference>
<accession>A0ABR7LRA5</accession>
<gene>
    <name evidence="1" type="ORF">HKK74_18020</name>
</gene>
<comment type="caution">
    <text evidence="1">The sequence shown here is derived from an EMBL/GenBank/DDBJ whole genome shotgun (WGS) entry which is preliminary data.</text>
</comment>
<evidence type="ECO:0000313" key="1">
    <source>
        <dbReference type="EMBL" id="MBC6467377.1"/>
    </source>
</evidence>
<dbReference type="EMBL" id="JABVEC010000012">
    <property type="protein sequence ID" value="MBC6467377.1"/>
    <property type="molecule type" value="Genomic_DNA"/>
</dbReference>
<name>A0ABR7LRA5_9ACTN</name>
<organism evidence="1 2">
    <name type="scientific">Actinomadura alba</name>
    <dbReference type="NCBI Taxonomy" id="406431"/>
    <lineage>
        <taxon>Bacteria</taxon>
        <taxon>Bacillati</taxon>
        <taxon>Actinomycetota</taxon>
        <taxon>Actinomycetes</taxon>
        <taxon>Streptosporangiales</taxon>
        <taxon>Thermomonosporaceae</taxon>
        <taxon>Actinomadura</taxon>
    </lineage>
</organism>
<proteinExistence type="predicted"/>